<feature type="non-terminal residue" evidence="1">
    <location>
        <position position="487"/>
    </location>
</feature>
<organism evidence="1 2">
    <name type="scientific">Coniosporium uncinatum</name>
    <dbReference type="NCBI Taxonomy" id="93489"/>
    <lineage>
        <taxon>Eukaryota</taxon>
        <taxon>Fungi</taxon>
        <taxon>Dikarya</taxon>
        <taxon>Ascomycota</taxon>
        <taxon>Pezizomycotina</taxon>
        <taxon>Dothideomycetes</taxon>
        <taxon>Dothideomycetes incertae sedis</taxon>
        <taxon>Coniosporium</taxon>
    </lineage>
</organism>
<dbReference type="Proteomes" id="UP001186974">
    <property type="component" value="Unassembled WGS sequence"/>
</dbReference>
<reference evidence="1" key="1">
    <citation type="submission" date="2024-09" db="EMBL/GenBank/DDBJ databases">
        <title>Black Yeasts Isolated from many extreme environments.</title>
        <authorList>
            <person name="Coleine C."/>
            <person name="Stajich J.E."/>
            <person name="Selbmann L."/>
        </authorList>
    </citation>
    <scope>NUCLEOTIDE SEQUENCE</scope>
    <source>
        <strain evidence="1">CCFEE 5737</strain>
    </source>
</reference>
<proteinExistence type="predicted"/>
<accession>A0ACC3CZG9</accession>
<gene>
    <name evidence="1" type="ORF">LTS18_010713</name>
</gene>
<evidence type="ECO:0000313" key="1">
    <source>
        <dbReference type="EMBL" id="KAK3059503.1"/>
    </source>
</evidence>
<dbReference type="EMBL" id="JAWDJW010009347">
    <property type="protein sequence ID" value="KAK3059503.1"/>
    <property type="molecule type" value="Genomic_DNA"/>
</dbReference>
<comment type="caution">
    <text evidence="1">The sequence shown here is derived from an EMBL/GenBank/DDBJ whole genome shotgun (WGS) entry which is preliminary data.</text>
</comment>
<evidence type="ECO:0000313" key="2">
    <source>
        <dbReference type="Proteomes" id="UP001186974"/>
    </source>
</evidence>
<keyword evidence="2" id="KW-1185">Reference proteome</keyword>
<name>A0ACC3CZG9_9PEZI</name>
<sequence length="487" mass="53542">MAEISPAAPETRRHSTRIKQEPLYKRREKTPPPAPKETPKPKPEVKRKQPNQYTYRQTDTPKQDSTVEGLATKILESKALPTLDAPQHLEALGDEYQSLEESGVLAAALARSRRRWVHEGVLAKFWTKAPPKRKLQALEGTPQPEPPPPPKRPGKSIGTCSLMITPHVFDVTLFLVTEALPPPPPPPVSHMPQPSTYQPYPSYPPPYGQYNNYNRPSSQYSTPAPSYPPRWDSTSHQTQNSAPSQTRITTPSQNLPPKQNSTPSTPHNARRSQPSPAQTSHGGAPDPVIHMLAQRASTNMELKSVMKIVATGKASPEQLAYFQKHIDELTSIARSKGAEAAIAEGPPLPPPPTPPTASQPSTPAPISTQRQQSPHVLPPRSATPKTAPSPTYSPARSISGDYERGPNLPAPSSASQYPNYHPPRYVAPTGTYQPYHQPVQPPPPPPRQTGRPPPRALHVLIEFAENTAVRYQFPKNSILEFFTPTEP</sequence>
<protein>
    <submittedName>
        <fullName evidence="1">Uncharacterized protein</fullName>
    </submittedName>
</protein>